<organism evidence="1 2">
    <name type="scientific">Comamonas testosteroni TK102</name>
    <dbReference type="NCBI Taxonomy" id="1392005"/>
    <lineage>
        <taxon>Bacteria</taxon>
        <taxon>Pseudomonadati</taxon>
        <taxon>Pseudomonadota</taxon>
        <taxon>Betaproteobacteria</taxon>
        <taxon>Burkholderiales</taxon>
        <taxon>Comamonadaceae</taxon>
        <taxon>Comamonas</taxon>
    </lineage>
</organism>
<reference evidence="1 2" key="1">
    <citation type="journal article" date="2014" name="Genome Announc.">
        <title>Complete Genome Sequence of Polychlorinated Biphenyl Degrader Comamonas testosteroni TK102 (NBRC 109938).</title>
        <authorList>
            <person name="Fukuda K."/>
            <person name="Hosoyama A."/>
            <person name="Tsuchikane K."/>
            <person name="Ohji S."/>
            <person name="Yamazoe A."/>
            <person name="Fujita N."/>
            <person name="Shintani M."/>
            <person name="Kimbara K."/>
        </authorList>
    </citation>
    <scope>NUCLEOTIDE SEQUENCE [LARGE SCALE GENOMIC DNA]</scope>
    <source>
        <strain evidence="1">TK102</strain>
    </source>
</reference>
<evidence type="ECO:0000313" key="2">
    <source>
        <dbReference type="Proteomes" id="UP000028782"/>
    </source>
</evidence>
<dbReference type="AlphaFoldDB" id="A0A076PUS8"/>
<protein>
    <submittedName>
        <fullName evidence="1">Uncharacterized protein</fullName>
    </submittedName>
</protein>
<dbReference type="KEGG" id="ctes:O987_14840"/>
<evidence type="ECO:0000313" key="1">
    <source>
        <dbReference type="EMBL" id="AIJ47082.1"/>
    </source>
</evidence>
<dbReference type="HOGENOM" id="CLU_1783572_0_0_4"/>
<dbReference type="EMBL" id="CP006704">
    <property type="protein sequence ID" value="AIJ47082.1"/>
    <property type="molecule type" value="Genomic_DNA"/>
</dbReference>
<sequence>MHQSQRSAKKPASSPFDVDRQLLVKMISRVNDPVVARIFLNTLDMYPDLKLQFLGAYLMAEETVKRSQIRYAKAHDVGQATARIKRKCLELLRALWSLSVCFARWTRVALNEYKLQKSHKSPKPPAPSANVIMLPLSRKATGTDN</sequence>
<gene>
    <name evidence="1" type="ORF">O987_14840</name>
</gene>
<dbReference type="Proteomes" id="UP000028782">
    <property type="component" value="Chromosome"/>
</dbReference>
<name>A0A076PUS8_COMTE</name>
<accession>A0A076PUS8</accession>
<dbReference type="RefSeq" id="WP_003054965.1">
    <property type="nucleotide sequence ID" value="NZ_CP006704.1"/>
</dbReference>
<proteinExistence type="predicted"/>